<feature type="disulfide bond" evidence="11">
    <location>
        <begin position="99"/>
        <end position="103"/>
    </location>
</feature>
<evidence type="ECO:0000256" key="8">
    <source>
        <dbReference type="ARBA" id="ARBA00023277"/>
    </source>
</evidence>
<dbReference type="Gene3D" id="3.30.60.10">
    <property type="entry name" value="Endochitinase-like"/>
    <property type="match status" value="1"/>
</dbReference>
<dbReference type="SUPFAM" id="SSF54556">
    <property type="entry name" value="Chitinase insertion domain"/>
    <property type="match status" value="1"/>
</dbReference>
<feature type="disulfide bond" evidence="11">
    <location>
        <begin position="81"/>
        <end position="95"/>
    </location>
</feature>
<feature type="domain" description="Chitin-binding type-1" evidence="15">
    <location>
        <begin position="106"/>
        <end position="149"/>
    </location>
</feature>
<evidence type="ECO:0000313" key="17">
    <source>
        <dbReference type="EMBL" id="OQD99693.1"/>
    </source>
</evidence>
<dbReference type="InterPro" id="IPR018371">
    <property type="entry name" value="Chitin-binding_1_CS"/>
</dbReference>
<keyword evidence="6" id="KW-0146">Chitin degradation</keyword>
<dbReference type="AlphaFoldDB" id="A0A1V6REF5"/>
<dbReference type="SMART" id="SM00270">
    <property type="entry name" value="ChtBD1"/>
    <property type="match status" value="2"/>
</dbReference>
<feature type="disulfide bond" evidence="11">
    <location>
        <begin position="143"/>
        <end position="147"/>
    </location>
</feature>
<comment type="catalytic activity">
    <reaction evidence="1">
        <text>Random endo-hydrolysis of N-acetyl-beta-D-glucosaminide (1-&gt;4)-beta-linkages in chitin and chitodextrins.</text>
        <dbReference type="EC" id="3.2.1.14"/>
    </reaction>
</comment>
<keyword evidence="4 11" id="KW-0147">Chitin-binding</keyword>
<comment type="caution">
    <text evidence="11">Lacks conserved residue(s) required for the propagation of feature annotation.</text>
</comment>
<feature type="disulfide bond" evidence="11">
    <location>
        <begin position="125"/>
        <end position="139"/>
    </location>
</feature>
<keyword evidence="8" id="KW-0119">Carbohydrate metabolism</keyword>
<dbReference type="GO" id="GO:0006032">
    <property type="term" value="P:chitin catabolic process"/>
    <property type="evidence" value="ECO:0007669"/>
    <property type="project" value="UniProtKB-KW"/>
</dbReference>
<dbReference type="Pfam" id="PF00187">
    <property type="entry name" value="Chitin_bind_1"/>
    <property type="match status" value="1"/>
</dbReference>
<dbReference type="EC" id="3.2.1.14" evidence="3"/>
<dbReference type="SUPFAM" id="SSF57016">
    <property type="entry name" value="Plant lectins/antimicrobial peptides"/>
    <property type="match status" value="1"/>
</dbReference>
<keyword evidence="5 12" id="KW-0378">Hydrolase</keyword>
<dbReference type="InterPro" id="IPR001223">
    <property type="entry name" value="Glyco_hydro18_cat"/>
</dbReference>
<dbReference type="GO" id="GO:0008843">
    <property type="term" value="F:endochitinase activity"/>
    <property type="evidence" value="ECO:0007669"/>
    <property type="project" value="UniProtKB-EC"/>
</dbReference>
<dbReference type="Gene3D" id="3.10.50.10">
    <property type="match status" value="1"/>
</dbReference>
<organism evidence="17 18">
    <name type="scientific">Penicillium vulpinum</name>
    <dbReference type="NCBI Taxonomy" id="29845"/>
    <lineage>
        <taxon>Eukaryota</taxon>
        <taxon>Fungi</taxon>
        <taxon>Dikarya</taxon>
        <taxon>Ascomycota</taxon>
        <taxon>Pezizomycotina</taxon>
        <taxon>Eurotiomycetes</taxon>
        <taxon>Eurotiomycetidae</taxon>
        <taxon>Eurotiales</taxon>
        <taxon>Aspergillaceae</taxon>
        <taxon>Penicillium</taxon>
    </lineage>
</organism>
<dbReference type="EMBL" id="MDYP01000062">
    <property type="protein sequence ID" value="OQD99693.1"/>
    <property type="molecule type" value="Genomic_DNA"/>
</dbReference>
<evidence type="ECO:0000256" key="12">
    <source>
        <dbReference type="RuleBase" id="RU000489"/>
    </source>
</evidence>
<keyword evidence="9 12" id="KW-0326">Glycosidase</keyword>
<keyword evidence="14" id="KW-1133">Transmembrane helix</keyword>
<feature type="domain" description="GH18" evidence="16">
    <location>
        <begin position="165"/>
        <end position="526"/>
    </location>
</feature>
<dbReference type="GO" id="GO:0008061">
    <property type="term" value="F:chitin binding"/>
    <property type="evidence" value="ECO:0007669"/>
    <property type="project" value="UniProtKB-UniRule"/>
</dbReference>
<protein>
    <recommendedName>
        <fullName evidence="3">chitinase</fullName>
        <ecNumber evidence="3">3.2.1.14</ecNumber>
    </recommendedName>
</protein>
<dbReference type="PROSITE" id="PS51910">
    <property type="entry name" value="GH18_2"/>
    <property type="match status" value="1"/>
</dbReference>
<evidence type="ECO:0000256" key="3">
    <source>
        <dbReference type="ARBA" id="ARBA00012729"/>
    </source>
</evidence>
<dbReference type="InterPro" id="IPR036861">
    <property type="entry name" value="Endochitinase-like_sf"/>
</dbReference>
<dbReference type="InterPro" id="IPR011583">
    <property type="entry name" value="Chitinase_II/V-like_cat"/>
</dbReference>
<evidence type="ECO:0000256" key="4">
    <source>
        <dbReference type="ARBA" id="ARBA00022669"/>
    </source>
</evidence>
<comment type="similarity">
    <text evidence="2">Belongs to the glycosyl hydrolase 18 family. Chitinase class V subfamily.</text>
</comment>
<evidence type="ECO:0000256" key="7">
    <source>
        <dbReference type="ARBA" id="ARBA00023026"/>
    </source>
</evidence>
<feature type="disulfide bond" evidence="11">
    <location>
        <begin position="120"/>
        <end position="132"/>
    </location>
</feature>
<evidence type="ECO:0000256" key="14">
    <source>
        <dbReference type="SAM" id="Phobius"/>
    </source>
</evidence>
<dbReference type="PANTHER" id="PTHR11177:SF397">
    <property type="entry name" value="CHITINASE"/>
    <property type="match status" value="1"/>
</dbReference>
<gene>
    <name evidence="17" type="ORF">PENVUL_c062G04804</name>
</gene>
<evidence type="ECO:0000259" key="15">
    <source>
        <dbReference type="PROSITE" id="PS50941"/>
    </source>
</evidence>
<dbReference type="PROSITE" id="PS50941">
    <property type="entry name" value="CHIT_BIND_I_2"/>
    <property type="match status" value="2"/>
</dbReference>
<dbReference type="InterPro" id="IPR001579">
    <property type="entry name" value="Glyco_hydro_18_chit_AS"/>
</dbReference>
<keyword evidence="18" id="KW-1185">Reference proteome</keyword>
<dbReference type="PROSITE" id="PS00026">
    <property type="entry name" value="CHIT_BIND_I_1"/>
    <property type="match status" value="1"/>
</dbReference>
<feature type="disulfide bond" evidence="11">
    <location>
        <begin position="76"/>
        <end position="88"/>
    </location>
</feature>
<evidence type="ECO:0000313" key="18">
    <source>
        <dbReference type="Proteomes" id="UP000191518"/>
    </source>
</evidence>
<dbReference type="STRING" id="29845.A0A1V6REF5"/>
<dbReference type="SUPFAM" id="SSF51445">
    <property type="entry name" value="(Trans)glycosidases"/>
    <property type="match status" value="1"/>
</dbReference>
<keyword evidence="7" id="KW-0843">Virulence</keyword>
<evidence type="ECO:0000256" key="6">
    <source>
        <dbReference type="ARBA" id="ARBA00023024"/>
    </source>
</evidence>
<dbReference type="CDD" id="cd00035">
    <property type="entry name" value="ChtBD1"/>
    <property type="match status" value="1"/>
</dbReference>
<keyword evidence="10" id="KW-0624">Polysaccharide degradation</keyword>
<feature type="transmembrane region" description="Helical" evidence="14">
    <location>
        <begin position="12"/>
        <end position="31"/>
    </location>
</feature>
<dbReference type="Pfam" id="PF00704">
    <property type="entry name" value="Glyco_hydro_18"/>
    <property type="match status" value="1"/>
</dbReference>
<dbReference type="SMART" id="SM00636">
    <property type="entry name" value="Glyco_18"/>
    <property type="match status" value="1"/>
</dbReference>
<keyword evidence="11" id="KW-1015">Disulfide bond</keyword>
<dbReference type="InterPro" id="IPR001002">
    <property type="entry name" value="Chitin-bd_1"/>
</dbReference>
<keyword evidence="14" id="KW-0472">Membrane</keyword>
<dbReference type="InterPro" id="IPR029070">
    <property type="entry name" value="Chitinase_insertion_sf"/>
</dbReference>
<dbReference type="PANTHER" id="PTHR11177">
    <property type="entry name" value="CHITINASE"/>
    <property type="match status" value="1"/>
</dbReference>
<reference evidence="18" key="1">
    <citation type="journal article" date="2017" name="Nat. Microbiol.">
        <title>Global analysis of biosynthetic gene clusters reveals vast potential of secondary metabolite production in Penicillium species.</title>
        <authorList>
            <person name="Nielsen J.C."/>
            <person name="Grijseels S."/>
            <person name="Prigent S."/>
            <person name="Ji B."/>
            <person name="Dainat J."/>
            <person name="Nielsen K.F."/>
            <person name="Frisvad J.C."/>
            <person name="Workman M."/>
            <person name="Nielsen J."/>
        </authorList>
    </citation>
    <scope>NUCLEOTIDE SEQUENCE [LARGE SCALE GENOMIC DNA]</scope>
    <source>
        <strain evidence="18">IBT 29486</strain>
    </source>
</reference>
<accession>A0A1V6REF5</accession>
<dbReference type="PROSITE" id="PS01095">
    <property type="entry name" value="GH18_1"/>
    <property type="match status" value="1"/>
</dbReference>
<dbReference type="Proteomes" id="UP000191518">
    <property type="component" value="Unassembled WGS sequence"/>
</dbReference>
<dbReference type="Gene3D" id="3.20.20.80">
    <property type="entry name" value="Glycosidases"/>
    <property type="match status" value="1"/>
</dbReference>
<evidence type="ECO:0000259" key="16">
    <source>
        <dbReference type="PROSITE" id="PS51910"/>
    </source>
</evidence>
<dbReference type="InterPro" id="IPR017853">
    <property type="entry name" value="GH"/>
</dbReference>
<evidence type="ECO:0000256" key="11">
    <source>
        <dbReference type="PROSITE-ProRule" id="PRU00261"/>
    </source>
</evidence>
<comment type="caution">
    <text evidence="17">The sequence shown here is derived from an EMBL/GenBank/DDBJ whole genome shotgun (WGS) entry which is preliminary data.</text>
</comment>
<dbReference type="InterPro" id="IPR050314">
    <property type="entry name" value="Glycosyl_Hydrlase_18"/>
</dbReference>
<evidence type="ECO:0000256" key="9">
    <source>
        <dbReference type="ARBA" id="ARBA00023295"/>
    </source>
</evidence>
<feature type="region of interest" description="Disordered" evidence="13">
    <location>
        <begin position="949"/>
        <end position="974"/>
    </location>
</feature>
<name>A0A1V6REF5_9EURO</name>
<dbReference type="GO" id="GO:0000272">
    <property type="term" value="P:polysaccharide catabolic process"/>
    <property type="evidence" value="ECO:0007669"/>
    <property type="project" value="UniProtKB-KW"/>
</dbReference>
<feature type="domain" description="Chitin-binding type-1" evidence="15">
    <location>
        <begin position="67"/>
        <end position="105"/>
    </location>
</feature>
<evidence type="ECO:0000256" key="1">
    <source>
        <dbReference type="ARBA" id="ARBA00000822"/>
    </source>
</evidence>
<sequence>MAGGQGSHLRRGHSLWVFFAIALGLLCVFFWPHDSKYLRNSNILSRRAAPIDIVSTQPNHTLSRRDDYSCSASKPCSNGACCGAGGYCGYGSTYCGTGCVSNCNATAECGKDASTPGKTCPLNTCCSEFGFCGTTTDFCKTGCQSNCVLNVPVPGGKASMDVLSNKVIGYYEAWMARKACHKIKPTNLPLDALTHVNFAFASIDPSTYEVVAMDSSTPTSLFQETTNIKSVKEDISVFISIGGWTFSDNGTDTQPLFGEISASETKRKTFANNVVHFMRQYGFDGVDLDWEYPGAGDRGGKPEDTKNYVLLMKTLRETFDASGNTFGLTFTAPSSYWYLRWFDLPSMVKYVDWINVMSYDLHGVWDSDNPIGSIVQGHTNLTEIKSALDLFWRVKIPPAKVVLGIGFYGRAFTLQDKSCTKPGCAFSGASDAGPCSDAGGMLAHYEIMSILQGTSTKRATISPIHDEKAAVNYFTFNDDQWISYDDKTTFKQKIDWANDVGLGGAMVWASDLDDDKYSAHTGLVGRSIISTHTLQAFNKAQSNAKSTITDLSAFTGQKCFKYTKRCIKLDDTEAMSNACGDGYTVVGWDDAGCGKSSCHCGKPICCPHGAAPKGCKWRGDDTGQLGSSSDCSGQCSAGEINVNGIRSSWGGGYTNDGNTNKCGRGYKVFCCPDPDYHEVTKGCSWAKCGKECPSGKESVLTLYDNCYSKGEKYCCPTPVELTSCHWTGGSGGRDCVNAKCNSTELQIATSSLGDGYLTCDWGRKRAACCTVKKAPTRKAVCTLTKCNDQDSGYCSISDRNDILKRAASELLVLSPVSPSESSLEKRAGKVQTSLTVGALTIIRIIAKYPSMGKLFTIKQAALVLKKAFRTRTGTCGGSVLQITNLPDQPTAAQISGLNSEHPVDKRLQDSVLESMASGILPSGRIAHLKPISENFWRFKWSFASAKLAQKPPVGNSKGKQPAQPNERFGEVFGSDDNPYPFMAVEASLNIRKGKIFELKNPVDLKVIQTAAKKAVKVDTMEEANVFLSKLQVAFAAFEYIRDAQFQARFDHVIKNGYITLSDIEETTETYNLQNWWALWNDDHFTEALRVARRWARDAIRDARAPYIEAYEAGHGLETYDRVMAALDAFEDLIAEIRMPEVKSYKQKNPYNGEGPSGYNS</sequence>
<proteinExistence type="inferred from homology"/>
<keyword evidence="14" id="KW-0812">Transmembrane</keyword>
<evidence type="ECO:0000256" key="2">
    <source>
        <dbReference type="ARBA" id="ARBA00008682"/>
    </source>
</evidence>
<evidence type="ECO:0000256" key="5">
    <source>
        <dbReference type="ARBA" id="ARBA00022801"/>
    </source>
</evidence>
<evidence type="ECO:0000256" key="13">
    <source>
        <dbReference type="SAM" id="MobiDB-lite"/>
    </source>
</evidence>
<evidence type="ECO:0000256" key="10">
    <source>
        <dbReference type="ARBA" id="ARBA00023326"/>
    </source>
</evidence>